<dbReference type="InterPro" id="IPR004518">
    <property type="entry name" value="MazG-like_dom"/>
</dbReference>
<dbReference type="InterPro" id="IPR048015">
    <property type="entry name" value="NTP-PPase_MazG-like_N"/>
</dbReference>
<dbReference type="EMBL" id="CP029347">
    <property type="protein sequence ID" value="AWL11019.1"/>
    <property type="molecule type" value="Genomic_DNA"/>
</dbReference>
<keyword evidence="7" id="KW-0378">Hydrolase</keyword>
<dbReference type="GO" id="GO:0047693">
    <property type="term" value="F:ATP diphosphatase activity"/>
    <property type="evidence" value="ECO:0007669"/>
    <property type="project" value="UniProtKB-EC"/>
</dbReference>
<comment type="similarity">
    <text evidence="2">Belongs to the nucleoside triphosphate pyrophosphohydrolase family.</text>
</comment>
<dbReference type="NCBIfam" id="TIGR00444">
    <property type="entry name" value="mazG"/>
    <property type="match status" value="1"/>
</dbReference>
<dbReference type="KEGG" id="salh:HMF8227_00523"/>
<evidence type="ECO:0000256" key="4">
    <source>
        <dbReference type="ARBA" id="ARBA00074799"/>
    </source>
</evidence>
<dbReference type="EC" id="3.6.1.8" evidence="3"/>
<dbReference type="NCBIfam" id="NF007113">
    <property type="entry name" value="PRK09562.1"/>
    <property type="match status" value="1"/>
</dbReference>
<dbReference type="Proteomes" id="UP000245728">
    <property type="component" value="Chromosome"/>
</dbReference>
<dbReference type="GO" id="GO:0046061">
    <property type="term" value="P:dATP catabolic process"/>
    <property type="evidence" value="ECO:0007669"/>
    <property type="project" value="TreeGrafter"/>
</dbReference>
<evidence type="ECO:0000256" key="2">
    <source>
        <dbReference type="ARBA" id="ARBA00061115"/>
    </source>
</evidence>
<protein>
    <recommendedName>
        <fullName evidence="4">Nucleoside triphosphate pyrophosphohydrolase</fullName>
        <ecNumber evidence="3">3.6.1.8</ecNumber>
    </recommendedName>
</protein>
<organism evidence="7 8">
    <name type="scientific">Saliniradius amylolyticus</name>
    <dbReference type="NCBI Taxonomy" id="2183582"/>
    <lineage>
        <taxon>Bacteria</taxon>
        <taxon>Pseudomonadati</taxon>
        <taxon>Pseudomonadota</taxon>
        <taxon>Gammaproteobacteria</taxon>
        <taxon>Alteromonadales</taxon>
        <taxon>Alteromonadaceae</taxon>
        <taxon>Saliniradius</taxon>
    </lineage>
</organism>
<dbReference type="FunFam" id="1.10.287.1080:FF:000003">
    <property type="entry name" value="Nucleoside triphosphate pyrophosphohydrolase"/>
    <property type="match status" value="1"/>
</dbReference>
<evidence type="ECO:0000313" key="7">
    <source>
        <dbReference type="EMBL" id="AWL11019.1"/>
    </source>
</evidence>
<dbReference type="PANTHER" id="PTHR30522">
    <property type="entry name" value="NUCLEOSIDE TRIPHOSPHATE PYROPHOSPHOHYDROLASE"/>
    <property type="match status" value="1"/>
</dbReference>
<name>A0A2S2E091_9ALTE</name>
<keyword evidence="8" id="KW-1185">Reference proteome</keyword>
<dbReference type="OrthoDB" id="9808939at2"/>
<dbReference type="SUPFAM" id="SSF101386">
    <property type="entry name" value="all-alpha NTP pyrophosphatases"/>
    <property type="match status" value="2"/>
</dbReference>
<feature type="coiled-coil region" evidence="5">
    <location>
        <begin position="173"/>
        <end position="200"/>
    </location>
</feature>
<dbReference type="GO" id="GO:0046047">
    <property type="term" value="P:TTP catabolic process"/>
    <property type="evidence" value="ECO:0007669"/>
    <property type="project" value="TreeGrafter"/>
</dbReference>
<keyword evidence="5" id="KW-0175">Coiled coil</keyword>
<dbReference type="AlphaFoldDB" id="A0A2S2E091"/>
<evidence type="ECO:0000256" key="1">
    <source>
        <dbReference type="ARBA" id="ARBA00052141"/>
    </source>
</evidence>
<dbReference type="Pfam" id="PF03819">
    <property type="entry name" value="MazG"/>
    <property type="match status" value="2"/>
</dbReference>
<dbReference type="GO" id="GO:0046081">
    <property type="term" value="P:dUTP catabolic process"/>
    <property type="evidence" value="ECO:0007669"/>
    <property type="project" value="TreeGrafter"/>
</dbReference>
<proteinExistence type="inferred from homology"/>
<dbReference type="GO" id="GO:0006203">
    <property type="term" value="P:dGTP catabolic process"/>
    <property type="evidence" value="ECO:0007669"/>
    <property type="project" value="TreeGrafter"/>
</dbReference>
<dbReference type="CDD" id="cd11528">
    <property type="entry name" value="NTP-PPase_MazG_Nterm"/>
    <property type="match status" value="1"/>
</dbReference>
<accession>A0A2S2E091</accession>
<evidence type="ECO:0000313" key="8">
    <source>
        <dbReference type="Proteomes" id="UP000245728"/>
    </source>
</evidence>
<feature type="domain" description="NTP pyrophosphohydrolase MazG-like" evidence="6">
    <location>
        <begin position="32"/>
        <end position="105"/>
    </location>
</feature>
<dbReference type="GO" id="GO:0046076">
    <property type="term" value="P:dTTP catabolic process"/>
    <property type="evidence" value="ECO:0007669"/>
    <property type="project" value="TreeGrafter"/>
</dbReference>
<dbReference type="FunFam" id="1.10.287.1080:FF:000001">
    <property type="entry name" value="Nucleoside triphosphate pyrophosphohydrolase"/>
    <property type="match status" value="1"/>
</dbReference>
<evidence type="ECO:0000256" key="5">
    <source>
        <dbReference type="SAM" id="Coils"/>
    </source>
</evidence>
<dbReference type="GO" id="GO:0006950">
    <property type="term" value="P:response to stress"/>
    <property type="evidence" value="ECO:0007669"/>
    <property type="project" value="UniProtKB-ARBA"/>
</dbReference>
<dbReference type="Gene3D" id="1.10.287.1080">
    <property type="entry name" value="MazG-like"/>
    <property type="match status" value="2"/>
</dbReference>
<dbReference type="CDD" id="cd11529">
    <property type="entry name" value="NTP-PPase_MazG_Cterm"/>
    <property type="match status" value="1"/>
</dbReference>
<dbReference type="PANTHER" id="PTHR30522:SF0">
    <property type="entry name" value="NUCLEOSIDE TRIPHOSPHATE PYROPHOSPHOHYDROLASE"/>
    <property type="match status" value="1"/>
</dbReference>
<dbReference type="GO" id="GO:0046052">
    <property type="term" value="P:UTP catabolic process"/>
    <property type="evidence" value="ECO:0007669"/>
    <property type="project" value="TreeGrafter"/>
</dbReference>
<evidence type="ECO:0000259" key="6">
    <source>
        <dbReference type="Pfam" id="PF03819"/>
    </source>
</evidence>
<gene>
    <name evidence="7" type="primary">mazG</name>
    <name evidence="7" type="ORF">HMF8227_00523</name>
</gene>
<feature type="domain" description="NTP pyrophosphohydrolase MazG-like" evidence="6">
    <location>
        <begin position="173"/>
        <end position="236"/>
    </location>
</feature>
<reference evidence="7 8" key="1">
    <citation type="submission" date="2018-05" db="EMBL/GenBank/DDBJ databases">
        <title>Salinimonas sp. HMF8227 Genome sequencing and assembly.</title>
        <authorList>
            <person name="Kang H."/>
            <person name="Kang J."/>
            <person name="Cha I."/>
            <person name="Kim H."/>
            <person name="Joh K."/>
        </authorList>
    </citation>
    <scope>NUCLEOTIDE SEQUENCE [LARGE SCALE GENOMIC DNA]</scope>
    <source>
        <strain evidence="7 8">HMF8227</strain>
    </source>
</reference>
<dbReference type="InterPro" id="IPR011551">
    <property type="entry name" value="NTP_PyrPHydrolase_MazG"/>
</dbReference>
<dbReference type="InterPro" id="IPR048011">
    <property type="entry name" value="NTP-PPase_MazG-like_C"/>
</dbReference>
<evidence type="ECO:0000256" key="3">
    <source>
        <dbReference type="ARBA" id="ARBA00066372"/>
    </source>
</evidence>
<comment type="catalytic activity">
    <reaction evidence="1">
        <text>ATP + H2O = AMP + diphosphate + H(+)</text>
        <dbReference type="Rhea" id="RHEA:14245"/>
        <dbReference type="ChEBI" id="CHEBI:15377"/>
        <dbReference type="ChEBI" id="CHEBI:15378"/>
        <dbReference type="ChEBI" id="CHEBI:30616"/>
        <dbReference type="ChEBI" id="CHEBI:33019"/>
        <dbReference type="ChEBI" id="CHEBI:456215"/>
        <dbReference type="EC" id="3.6.1.8"/>
    </reaction>
</comment>
<sequence length="268" mass="30861">MSSSSYSQLDRLLWVMDCLRDPDSGCPWDLKQDFASIVPHTIEEAYEVADAIERQDKADIQEELGDLLFQVVFYARLGKEKQWFDFEAIAGAMAEKLIRRHPHVFGEHSFSEQEVKQNWELEKARERQAKANDEAVSALDNIPLALPSLTRAYKLQKRCANVGFDWPDTTGVLDKIHEEIEEVQQELARSKRNEEALEEELGDLLFATVNLVRHLKKDPETALRRANAKFERRFRQVEQHADEKADGVTGLSLTELEHLWQSVKAAEK</sequence>
<dbReference type="RefSeq" id="WP_109338692.1">
    <property type="nucleotide sequence ID" value="NZ_CP029347.1"/>
</dbReference>